<evidence type="ECO:0000313" key="3">
    <source>
        <dbReference type="Proteomes" id="UP000557688"/>
    </source>
</evidence>
<accession>A0A839UQ18</accession>
<comment type="caution">
    <text evidence="2">The sequence shown here is derived from an EMBL/GenBank/DDBJ whole genome shotgun (WGS) entry which is preliminary data.</text>
</comment>
<gene>
    <name evidence="2" type="ORF">FHR90_000094</name>
</gene>
<dbReference type="RefSeq" id="WP_183274577.1">
    <property type="nucleotide sequence ID" value="NZ_JACHXV010000001.1"/>
</dbReference>
<dbReference type="Pfam" id="PF04028">
    <property type="entry name" value="DUF374"/>
    <property type="match status" value="1"/>
</dbReference>
<keyword evidence="2" id="KW-0012">Acyltransferase</keyword>
<dbReference type="AlphaFoldDB" id="A0A839UQ18"/>
<proteinExistence type="predicted"/>
<reference evidence="2 3" key="1">
    <citation type="submission" date="2020-08" db="EMBL/GenBank/DDBJ databases">
        <title>Genomic Encyclopedia of Type Strains, Phase III (KMG-III): the genomes of soil and plant-associated and newly described type strains.</title>
        <authorList>
            <person name="Whitman W."/>
        </authorList>
    </citation>
    <scope>NUCLEOTIDE SEQUENCE [LARGE SCALE GENOMIC DNA]</scope>
    <source>
        <strain evidence="2 3">CECT 8088</strain>
    </source>
</reference>
<sequence length="230" mass="24752">MAFSTRLVTALIGAYLDLTLRTVRWRLVVDPSAQAVIDGDLQAVAVLWHEFLPFGPALWREAIRAGNPRRLHVMVSRHRDGQALARLFARWGLEVIAGSSDRVRADGGTRPKGGATALRRLLALRDQGAVLGLTPDGPRGPRRVPAAGAAMLAARTSLSLLPMAGATRPALRLRSWDRMRVPLPFARGVLVYGPLFDIGADRHAGGDEIVRAALDGVARIAAEALGRVDD</sequence>
<name>A0A839UQ18_9PROT</name>
<keyword evidence="3" id="KW-1185">Reference proteome</keyword>
<evidence type="ECO:0000259" key="1">
    <source>
        <dbReference type="Pfam" id="PF04028"/>
    </source>
</evidence>
<dbReference type="InterPro" id="IPR007172">
    <property type="entry name" value="DUF374"/>
</dbReference>
<keyword evidence="2" id="KW-0808">Transferase</keyword>
<feature type="domain" description="DUF374" evidence="1">
    <location>
        <begin position="68"/>
        <end position="142"/>
    </location>
</feature>
<dbReference type="EMBL" id="JACHXV010000001">
    <property type="protein sequence ID" value="MBB3172288.1"/>
    <property type="molecule type" value="Genomic_DNA"/>
</dbReference>
<protein>
    <submittedName>
        <fullName evidence="2">Lysophospholipid acyltransferase (LPLAT)-like uncharacterized protein</fullName>
    </submittedName>
</protein>
<dbReference type="Proteomes" id="UP000557688">
    <property type="component" value="Unassembled WGS sequence"/>
</dbReference>
<organism evidence="2 3">
    <name type="scientific">Endobacter medicaginis</name>
    <dbReference type="NCBI Taxonomy" id="1181271"/>
    <lineage>
        <taxon>Bacteria</taxon>
        <taxon>Pseudomonadati</taxon>
        <taxon>Pseudomonadota</taxon>
        <taxon>Alphaproteobacteria</taxon>
        <taxon>Acetobacterales</taxon>
        <taxon>Acetobacteraceae</taxon>
        <taxon>Endobacter</taxon>
    </lineage>
</organism>
<evidence type="ECO:0000313" key="2">
    <source>
        <dbReference type="EMBL" id="MBB3172288.1"/>
    </source>
</evidence>
<dbReference type="GO" id="GO:0016746">
    <property type="term" value="F:acyltransferase activity"/>
    <property type="evidence" value="ECO:0007669"/>
    <property type="project" value="UniProtKB-KW"/>
</dbReference>